<dbReference type="Proteomes" id="UP000006461">
    <property type="component" value="Chromosome"/>
</dbReference>
<name>I4F266_MODI5</name>
<dbReference type="KEGG" id="mmar:MODMU_4334"/>
<evidence type="ECO:0000313" key="2">
    <source>
        <dbReference type="Proteomes" id="UP000006461"/>
    </source>
</evidence>
<gene>
    <name evidence="1" type="ordered locus">MODMU_4334</name>
</gene>
<dbReference type="HOGENOM" id="CLU_2899267_0_0_11"/>
<dbReference type="EMBL" id="FO203431">
    <property type="protein sequence ID" value="CCH89729.1"/>
    <property type="molecule type" value="Genomic_DNA"/>
</dbReference>
<organism evidence="1 2">
    <name type="scientific">Modestobacter italicus (strain DSM 44449 / CECT 9708 / BC 501)</name>
    <dbReference type="NCBI Taxonomy" id="2732864"/>
    <lineage>
        <taxon>Bacteria</taxon>
        <taxon>Bacillati</taxon>
        <taxon>Actinomycetota</taxon>
        <taxon>Actinomycetes</taxon>
        <taxon>Geodermatophilales</taxon>
        <taxon>Geodermatophilaceae</taxon>
        <taxon>Modestobacter</taxon>
    </lineage>
</organism>
<protein>
    <submittedName>
        <fullName evidence="1">Uncharacterized protein</fullName>
    </submittedName>
</protein>
<proteinExistence type="predicted"/>
<dbReference type="AlphaFoldDB" id="I4F266"/>
<evidence type="ECO:0000313" key="1">
    <source>
        <dbReference type="EMBL" id="CCH89729.1"/>
    </source>
</evidence>
<sequence length="62" mass="6743">MLPERGRVEPLPRAGARFDVDARAGMRQTVIRSGAPAAHLVPRVRRGLSRDPGWSGQLRSGP</sequence>
<accession>I4F266</accession>
<reference evidence="1 2" key="1">
    <citation type="journal article" date="2012" name="J. Bacteriol.">
        <title>Genome Sequence of Radiation-Resistant Modestobacter marinus Strain BC501, a Representative Actinobacterium That Thrives on Calcareous Stone Surfaces.</title>
        <authorList>
            <person name="Normand P."/>
            <person name="Gury J."/>
            <person name="Pujic P."/>
            <person name="Chouaia B."/>
            <person name="Crotti E."/>
            <person name="Brusetti L."/>
            <person name="Daffonchio D."/>
            <person name="Vacherie B."/>
            <person name="Barbe V."/>
            <person name="Medigue C."/>
            <person name="Calteau A."/>
            <person name="Ghodhbane-Gtari F."/>
            <person name="Essoussi I."/>
            <person name="Nouioui I."/>
            <person name="Abbassi-Ghozzi I."/>
            <person name="Gtari M."/>
        </authorList>
    </citation>
    <scope>NUCLEOTIDE SEQUENCE [LARGE SCALE GENOMIC DNA]</scope>
    <source>
        <strain evidence="2">BC 501</strain>
    </source>
</reference>
<keyword evidence="2" id="KW-1185">Reference proteome</keyword>